<keyword evidence="3 7" id="KW-1133">Transmembrane helix</keyword>
<feature type="transmembrane region" description="Helical" evidence="7">
    <location>
        <begin position="66"/>
        <end position="96"/>
    </location>
</feature>
<feature type="transmembrane region" description="Helical" evidence="7">
    <location>
        <begin position="195"/>
        <end position="217"/>
    </location>
</feature>
<dbReference type="InterPro" id="IPR000292">
    <property type="entry name" value="For/NO2_transpt"/>
</dbReference>
<evidence type="ECO:0008006" key="10">
    <source>
        <dbReference type="Google" id="ProtNLM"/>
    </source>
</evidence>
<feature type="transmembrane region" description="Helical" evidence="7">
    <location>
        <begin position="165"/>
        <end position="183"/>
    </location>
</feature>
<evidence type="ECO:0000313" key="9">
    <source>
        <dbReference type="Proteomes" id="UP001345013"/>
    </source>
</evidence>
<reference evidence="8 9" key="1">
    <citation type="submission" date="2023-08" db="EMBL/GenBank/DDBJ databases">
        <title>Black Yeasts Isolated from many extreme environments.</title>
        <authorList>
            <person name="Coleine C."/>
            <person name="Stajich J.E."/>
            <person name="Selbmann L."/>
        </authorList>
    </citation>
    <scope>NUCLEOTIDE SEQUENCE [LARGE SCALE GENOMIC DNA]</scope>
    <source>
        <strain evidence="8 9">CCFEE 5885</strain>
    </source>
</reference>
<evidence type="ECO:0000256" key="2">
    <source>
        <dbReference type="ARBA" id="ARBA00022692"/>
    </source>
</evidence>
<feature type="transmembrane region" description="Helical" evidence="7">
    <location>
        <begin position="237"/>
        <end position="260"/>
    </location>
</feature>
<organism evidence="8 9">
    <name type="scientific">Lithohypha guttulata</name>
    <dbReference type="NCBI Taxonomy" id="1690604"/>
    <lineage>
        <taxon>Eukaryota</taxon>
        <taxon>Fungi</taxon>
        <taxon>Dikarya</taxon>
        <taxon>Ascomycota</taxon>
        <taxon>Pezizomycotina</taxon>
        <taxon>Eurotiomycetes</taxon>
        <taxon>Chaetothyriomycetidae</taxon>
        <taxon>Chaetothyriales</taxon>
        <taxon>Trichomeriaceae</taxon>
        <taxon>Lithohypha</taxon>
    </lineage>
</organism>
<comment type="caution">
    <text evidence="8">The sequence shown here is derived from an EMBL/GenBank/DDBJ whole genome shotgun (WGS) entry which is preliminary data.</text>
</comment>
<feature type="transmembrane region" description="Helical" evidence="7">
    <location>
        <begin position="116"/>
        <end position="136"/>
    </location>
</feature>
<gene>
    <name evidence="8" type="ORF">LTR24_005543</name>
</gene>
<evidence type="ECO:0000256" key="4">
    <source>
        <dbReference type="ARBA" id="ARBA00023136"/>
    </source>
</evidence>
<dbReference type="EMBL" id="JAVRRG010000064">
    <property type="protein sequence ID" value="KAK5092102.1"/>
    <property type="molecule type" value="Genomic_DNA"/>
</dbReference>
<evidence type="ECO:0000256" key="3">
    <source>
        <dbReference type="ARBA" id="ARBA00022989"/>
    </source>
</evidence>
<keyword evidence="4 7" id="KW-0472">Membrane</keyword>
<evidence type="ECO:0000313" key="8">
    <source>
        <dbReference type="EMBL" id="KAK5092102.1"/>
    </source>
</evidence>
<protein>
    <recommendedName>
        <fullName evidence="10">Formate/nitrite transporter</fullName>
    </recommendedName>
</protein>
<accession>A0ABR0K955</accession>
<feature type="transmembrane region" description="Helical" evidence="7">
    <location>
        <begin position="31"/>
        <end position="54"/>
    </location>
</feature>
<evidence type="ECO:0000256" key="5">
    <source>
        <dbReference type="ARBA" id="ARBA00049660"/>
    </source>
</evidence>
<comment type="similarity">
    <text evidence="5">Belongs to the FNT transporter (TC 1.A.16) family.</text>
</comment>
<comment type="subcellular location">
    <subcellularLocation>
        <location evidence="1">Membrane</location>
        <topology evidence="1">Multi-pass membrane protein</topology>
    </subcellularLocation>
</comment>
<evidence type="ECO:0000256" key="7">
    <source>
        <dbReference type="SAM" id="Phobius"/>
    </source>
</evidence>
<dbReference type="Gene3D" id="1.20.1080.10">
    <property type="entry name" value="Glycerol uptake facilitator protein"/>
    <property type="match status" value="1"/>
</dbReference>
<dbReference type="PANTHER" id="PTHR30520:SF6">
    <property type="entry name" value="FORMATE_NITRATE FAMILY TRANSPORTER (EUROFUNG)"/>
    <property type="match status" value="1"/>
</dbReference>
<feature type="compositionally biased region" description="Polar residues" evidence="6">
    <location>
        <begin position="269"/>
        <end position="278"/>
    </location>
</feature>
<keyword evidence="9" id="KW-1185">Reference proteome</keyword>
<proteinExistence type="inferred from homology"/>
<dbReference type="PANTHER" id="PTHR30520">
    <property type="entry name" value="FORMATE TRANSPORTER-RELATED"/>
    <property type="match status" value="1"/>
</dbReference>
<evidence type="ECO:0000256" key="1">
    <source>
        <dbReference type="ARBA" id="ARBA00004141"/>
    </source>
</evidence>
<dbReference type="Proteomes" id="UP001345013">
    <property type="component" value="Unassembled WGS sequence"/>
</dbReference>
<feature type="region of interest" description="Disordered" evidence="6">
    <location>
        <begin position="269"/>
        <end position="318"/>
    </location>
</feature>
<feature type="compositionally biased region" description="Basic and acidic residues" evidence="6">
    <location>
        <begin position="279"/>
        <end position="293"/>
    </location>
</feature>
<dbReference type="InterPro" id="IPR023271">
    <property type="entry name" value="Aquaporin-like"/>
</dbReference>
<name>A0ABR0K955_9EURO</name>
<evidence type="ECO:0000256" key="6">
    <source>
        <dbReference type="SAM" id="MobiDB-lite"/>
    </source>
</evidence>
<dbReference type="Pfam" id="PF01226">
    <property type="entry name" value="Form_Nir_trans"/>
    <property type="match status" value="1"/>
</dbReference>
<keyword evidence="2 7" id="KW-0812">Transmembrane</keyword>
<sequence length="318" mass="34784">MDKANGHPPQELARLVSRAGLAKARLGYPEYVIKSFLGGVFISLGALADLVVAAGAPGLRESNPGVATMLAAFIFPMGFVLVILCNVELATSNMFVMIITTLQRKTSIWDLTKNWVISYTFNLAGCLFFAGFLAWWSDTLDSDTATAYAVTQAEGRVNVQWSVNLLRGVGCNWLVALAFFLSIGSKDYISKIYSIWIPIWVFVLLGYQHSIANFFLVPIGMFYGTNFGTGKFIYQSVIPVTLGNIIGGSLFGGAAFWYLYGRNEGIDSSTGQPLNAQQQDKDTKKMEKDRRVNGGDPGRGQTDGFQGPYDRNNMVDAV</sequence>